<evidence type="ECO:0000256" key="3">
    <source>
        <dbReference type="ARBA" id="ARBA00022833"/>
    </source>
</evidence>
<feature type="domain" description="MYND-type" evidence="4">
    <location>
        <begin position="87"/>
        <end position="123"/>
    </location>
</feature>
<accession>A0A6A6EWW9</accession>
<evidence type="ECO:0000256" key="2">
    <source>
        <dbReference type="ARBA" id="ARBA00022771"/>
    </source>
</evidence>
<name>A0A6A6EWW9_9PEZI</name>
<evidence type="ECO:0000259" key="4">
    <source>
        <dbReference type="Pfam" id="PF01753"/>
    </source>
</evidence>
<dbReference type="Gene3D" id="6.10.140.2220">
    <property type="match status" value="1"/>
</dbReference>
<dbReference type="InterPro" id="IPR002893">
    <property type="entry name" value="Znf_MYND"/>
</dbReference>
<evidence type="ECO:0000313" key="6">
    <source>
        <dbReference type="Proteomes" id="UP000800200"/>
    </source>
</evidence>
<sequence>METWLKDHLELHLDLPRARLIQRVQIVVFRIVIARDWPRETALGFTSTADYSSPAPSLHFPCTKQSLWSPPTSPLNSLSSCRSTQNEFQTLHCTRLKNGEFFQRFYCDSRCQEMDWPTHKAKCLELKQRKHVQESALRAGELAQHIFNMYVKETWTYDMSAMHVSRPNGKLTGVEVIAGKAFHVGVEGESSCLRKGGNWLVQFPHFDGKDTGVECALLADDKSIWAFVVMHAVVRKLFEGIVQNIDIDVKEIIHKRKPGLSHIVHYKNPERTHKVLRRDHFYKDGNDHGVYEITLRTGDKVALNLTSAQYGIIPMEPVMFWTDYWTKYGHQMLQRNNYQFAWKTHCKLLIEIDNISILTVHSEAVTALGLAMVNFEHDYERASIVVDESNPPIYSEKKALLLKNVHEGLQEYITTIITGGPIIAGPHPSYDASFGKVQEEVKKLNTSYLGGIKKVDWKVIERVVTGKRSTIEQKRRAKALLDCRYAYQPANDWRIVFLRETLPPKDIPAERISENPMWKSRW</sequence>
<dbReference type="OrthoDB" id="3785113at2759"/>
<keyword evidence="6" id="KW-1185">Reference proteome</keyword>
<evidence type="ECO:0000313" key="5">
    <source>
        <dbReference type="EMBL" id="KAF2194610.1"/>
    </source>
</evidence>
<dbReference type="Proteomes" id="UP000800200">
    <property type="component" value="Unassembled WGS sequence"/>
</dbReference>
<dbReference type="GO" id="GO:0008270">
    <property type="term" value="F:zinc ion binding"/>
    <property type="evidence" value="ECO:0007669"/>
    <property type="project" value="UniProtKB-KW"/>
</dbReference>
<dbReference type="SUPFAM" id="SSF144232">
    <property type="entry name" value="HIT/MYND zinc finger-like"/>
    <property type="match status" value="1"/>
</dbReference>
<keyword evidence="1" id="KW-0479">Metal-binding</keyword>
<proteinExistence type="predicted"/>
<dbReference type="EMBL" id="ML994611">
    <property type="protein sequence ID" value="KAF2194610.1"/>
    <property type="molecule type" value="Genomic_DNA"/>
</dbReference>
<keyword evidence="2" id="KW-0863">Zinc-finger</keyword>
<protein>
    <recommendedName>
        <fullName evidence="4">MYND-type domain-containing protein</fullName>
    </recommendedName>
</protein>
<evidence type="ECO:0000256" key="1">
    <source>
        <dbReference type="ARBA" id="ARBA00022723"/>
    </source>
</evidence>
<keyword evidence="3" id="KW-0862">Zinc</keyword>
<organism evidence="5 6">
    <name type="scientific">Zopfia rhizophila CBS 207.26</name>
    <dbReference type="NCBI Taxonomy" id="1314779"/>
    <lineage>
        <taxon>Eukaryota</taxon>
        <taxon>Fungi</taxon>
        <taxon>Dikarya</taxon>
        <taxon>Ascomycota</taxon>
        <taxon>Pezizomycotina</taxon>
        <taxon>Dothideomycetes</taxon>
        <taxon>Dothideomycetes incertae sedis</taxon>
        <taxon>Zopfiaceae</taxon>
        <taxon>Zopfia</taxon>
    </lineage>
</organism>
<reference evidence="5" key="1">
    <citation type="journal article" date="2020" name="Stud. Mycol.">
        <title>101 Dothideomycetes genomes: a test case for predicting lifestyles and emergence of pathogens.</title>
        <authorList>
            <person name="Haridas S."/>
            <person name="Albert R."/>
            <person name="Binder M."/>
            <person name="Bloem J."/>
            <person name="Labutti K."/>
            <person name="Salamov A."/>
            <person name="Andreopoulos B."/>
            <person name="Baker S."/>
            <person name="Barry K."/>
            <person name="Bills G."/>
            <person name="Bluhm B."/>
            <person name="Cannon C."/>
            <person name="Castanera R."/>
            <person name="Culley D."/>
            <person name="Daum C."/>
            <person name="Ezra D."/>
            <person name="Gonzalez J."/>
            <person name="Henrissat B."/>
            <person name="Kuo A."/>
            <person name="Liang C."/>
            <person name="Lipzen A."/>
            <person name="Lutzoni F."/>
            <person name="Magnuson J."/>
            <person name="Mondo S."/>
            <person name="Nolan M."/>
            <person name="Ohm R."/>
            <person name="Pangilinan J."/>
            <person name="Park H.-J."/>
            <person name="Ramirez L."/>
            <person name="Alfaro M."/>
            <person name="Sun H."/>
            <person name="Tritt A."/>
            <person name="Yoshinaga Y."/>
            <person name="Zwiers L.-H."/>
            <person name="Turgeon B."/>
            <person name="Goodwin S."/>
            <person name="Spatafora J."/>
            <person name="Crous P."/>
            <person name="Grigoriev I."/>
        </authorList>
    </citation>
    <scope>NUCLEOTIDE SEQUENCE</scope>
    <source>
        <strain evidence="5">CBS 207.26</strain>
    </source>
</reference>
<dbReference type="AlphaFoldDB" id="A0A6A6EWW9"/>
<dbReference type="Pfam" id="PF01753">
    <property type="entry name" value="zf-MYND"/>
    <property type="match status" value="1"/>
</dbReference>
<gene>
    <name evidence="5" type="ORF">K469DRAFT_686619</name>
</gene>